<proteinExistence type="predicted"/>
<dbReference type="Proteomes" id="UP000241848">
    <property type="component" value="Unassembled WGS sequence"/>
</dbReference>
<evidence type="ECO:0000256" key="1">
    <source>
        <dbReference type="SAM" id="Phobius"/>
    </source>
</evidence>
<keyword evidence="1" id="KW-0812">Transmembrane</keyword>
<evidence type="ECO:0000313" key="3">
    <source>
        <dbReference type="Proteomes" id="UP000241848"/>
    </source>
</evidence>
<keyword evidence="1" id="KW-1133">Transmembrane helix</keyword>
<sequence>MKWLKEVYDLFVDDPKLSLLVFVALAVAVIVARAGAKTAAGLAIFLIVAASLWFSTRHD</sequence>
<gene>
    <name evidence="2" type="ORF">C7B45_07200</name>
</gene>
<feature type="transmembrane region" description="Helical" evidence="1">
    <location>
        <begin position="39"/>
        <end position="56"/>
    </location>
</feature>
<dbReference type="AlphaFoldDB" id="A0A2T2WJ73"/>
<protein>
    <submittedName>
        <fullName evidence="2">Uncharacterized protein</fullName>
    </submittedName>
</protein>
<dbReference type="EMBL" id="PXYV01000019">
    <property type="protein sequence ID" value="PSR22288.1"/>
    <property type="molecule type" value="Genomic_DNA"/>
</dbReference>
<evidence type="ECO:0000313" key="2">
    <source>
        <dbReference type="EMBL" id="PSR22288.1"/>
    </source>
</evidence>
<feature type="transmembrane region" description="Helical" evidence="1">
    <location>
        <begin position="15"/>
        <end position="32"/>
    </location>
</feature>
<comment type="caution">
    <text evidence="2">The sequence shown here is derived from an EMBL/GenBank/DDBJ whole genome shotgun (WGS) entry which is preliminary data.</text>
</comment>
<reference evidence="2 3" key="1">
    <citation type="journal article" date="2014" name="BMC Genomics">
        <title>Comparison of environmental and isolate Sulfobacillus genomes reveals diverse carbon, sulfur, nitrogen, and hydrogen metabolisms.</title>
        <authorList>
            <person name="Justice N.B."/>
            <person name="Norman A."/>
            <person name="Brown C.T."/>
            <person name="Singh A."/>
            <person name="Thomas B.C."/>
            <person name="Banfield J.F."/>
        </authorList>
    </citation>
    <scope>NUCLEOTIDE SEQUENCE [LARGE SCALE GENOMIC DNA]</scope>
    <source>
        <strain evidence="2">AMDSBA3</strain>
    </source>
</reference>
<keyword evidence="1" id="KW-0472">Membrane</keyword>
<accession>A0A2T2WJ73</accession>
<organism evidence="2 3">
    <name type="scientific">Sulfobacillus acidophilus</name>
    <dbReference type="NCBI Taxonomy" id="53633"/>
    <lineage>
        <taxon>Bacteria</taxon>
        <taxon>Bacillati</taxon>
        <taxon>Bacillota</taxon>
        <taxon>Clostridia</taxon>
        <taxon>Eubacteriales</taxon>
        <taxon>Clostridiales Family XVII. Incertae Sedis</taxon>
        <taxon>Sulfobacillus</taxon>
    </lineage>
</organism>
<name>A0A2T2WJ73_9FIRM</name>